<feature type="region of interest" description="Disordered" evidence="1">
    <location>
        <begin position="74"/>
        <end position="104"/>
    </location>
</feature>
<reference evidence="3" key="1">
    <citation type="submission" date="2025-08" db="UniProtKB">
        <authorList>
            <consortium name="RefSeq"/>
        </authorList>
    </citation>
    <scope>IDENTIFICATION</scope>
</reference>
<protein>
    <submittedName>
        <fullName evidence="3">Ribosome biogenesis protein BMS1 homolog</fullName>
    </submittedName>
</protein>
<dbReference type="Proteomes" id="UP000695022">
    <property type="component" value="Unplaced"/>
</dbReference>
<evidence type="ECO:0000313" key="2">
    <source>
        <dbReference type="Proteomes" id="UP000695022"/>
    </source>
</evidence>
<proteinExistence type="predicted"/>
<name>A0ABM1F1Q4_PRICU</name>
<evidence type="ECO:0000313" key="3">
    <source>
        <dbReference type="RefSeq" id="XP_014678375.1"/>
    </source>
</evidence>
<keyword evidence="2" id="KW-1185">Reference proteome</keyword>
<dbReference type="RefSeq" id="XP_014678375.1">
    <property type="nucleotide sequence ID" value="XM_014822889.1"/>
</dbReference>
<feature type="compositionally biased region" description="Basic residues" evidence="1">
    <location>
        <begin position="91"/>
        <end position="104"/>
    </location>
</feature>
<evidence type="ECO:0000256" key="1">
    <source>
        <dbReference type="SAM" id="MobiDB-lite"/>
    </source>
</evidence>
<dbReference type="GeneID" id="106818165"/>
<sequence length="104" mass="11333">MKKASDAFLQRRLNTPNLRKLVYGEALAAEEGSEDEEEVGGLFHVATKEGGSSRRGRATINGLDCTRQPASASAAAARDWDSDAVRTMPARGRRRRRKVACVAM</sequence>
<accession>A0ABM1F1Q4</accession>
<gene>
    <name evidence="3" type="primary">LOC106818165</name>
</gene>
<organism evidence="2 3">
    <name type="scientific">Priapulus caudatus</name>
    <name type="common">Priapulid worm</name>
    <dbReference type="NCBI Taxonomy" id="37621"/>
    <lineage>
        <taxon>Eukaryota</taxon>
        <taxon>Metazoa</taxon>
        <taxon>Ecdysozoa</taxon>
        <taxon>Scalidophora</taxon>
        <taxon>Priapulida</taxon>
        <taxon>Priapulimorpha</taxon>
        <taxon>Priapulimorphida</taxon>
        <taxon>Priapulidae</taxon>
        <taxon>Priapulus</taxon>
    </lineage>
</organism>